<dbReference type="Proteomes" id="UP001054889">
    <property type="component" value="Unassembled WGS sequence"/>
</dbReference>
<evidence type="ECO:0000313" key="2">
    <source>
        <dbReference type="Proteomes" id="UP001054889"/>
    </source>
</evidence>
<reference evidence="1" key="1">
    <citation type="journal article" date="2018" name="DNA Res.">
        <title>Multiple hybrid de novo genome assembly of finger millet, an orphan allotetraploid crop.</title>
        <authorList>
            <person name="Hatakeyama M."/>
            <person name="Aluri S."/>
            <person name="Balachadran M.T."/>
            <person name="Sivarajan S.R."/>
            <person name="Patrignani A."/>
            <person name="Gruter S."/>
            <person name="Poveda L."/>
            <person name="Shimizu-Inatsugi R."/>
            <person name="Baeten J."/>
            <person name="Francoijs K.J."/>
            <person name="Nataraja K.N."/>
            <person name="Reddy Y.A.N."/>
            <person name="Phadnis S."/>
            <person name="Ravikumar R.L."/>
            <person name="Schlapbach R."/>
            <person name="Sreeman S.M."/>
            <person name="Shimizu K.K."/>
        </authorList>
    </citation>
    <scope>NUCLEOTIDE SEQUENCE</scope>
</reference>
<sequence length="87" mass="10166">MFWKASNESSVGDCQVAWEKACCDKQDGGLGIKDLHTQNLCLLLKYLHKIVTKEDTPWVRWILQQYKPFERRFEALPSHTNAWKTLA</sequence>
<dbReference type="EMBL" id="BQKI01000007">
    <property type="protein sequence ID" value="GJM98918.1"/>
    <property type="molecule type" value="Genomic_DNA"/>
</dbReference>
<dbReference type="AlphaFoldDB" id="A0AAV5CKD4"/>
<proteinExistence type="predicted"/>
<comment type="caution">
    <text evidence="1">The sequence shown here is derived from an EMBL/GenBank/DDBJ whole genome shotgun (WGS) entry which is preliminary data.</text>
</comment>
<evidence type="ECO:0000313" key="1">
    <source>
        <dbReference type="EMBL" id="GJM98918.1"/>
    </source>
</evidence>
<accession>A0AAV5CKD4</accession>
<organism evidence="1 2">
    <name type="scientific">Eleusine coracana subsp. coracana</name>
    <dbReference type="NCBI Taxonomy" id="191504"/>
    <lineage>
        <taxon>Eukaryota</taxon>
        <taxon>Viridiplantae</taxon>
        <taxon>Streptophyta</taxon>
        <taxon>Embryophyta</taxon>
        <taxon>Tracheophyta</taxon>
        <taxon>Spermatophyta</taxon>
        <taxon>Magnoliopsida</taxon>
        <taxon>Liliopsida</taxon>
        <taxon>Poales</taxon>
        <taxon>Poaceae</taxon>
        <taxon>PACMAD clade</taxon>
        <taxon>Chloridoideae</taxon>
        <taxon>Cynodonteae</taxon>
        <taxon>Eleusininae</taxon>
        <taxon>Eleusine</taxon>
    </lineage>
</organism>
<name>A0AAV5CKD4_ELECO</name>
<gene>
    <name evidence="1" type="primary">ga15970</name>
    <name evidence="1" type="ORF">PR202_ga15970</name>
</gene>
<protein>
    <submittedName>
        <fullName evidence="1">Uncharacterized protein</fullName>
    </submittedName>
</protein>
<reference evidence="1" key="2">
    <citation type="submission" date="2021-12" db="EMBL/GenBank/DDBJ databases">
        <title>Resequencing data analysis of finger millet.</title>
        <authorList>
            <person name="Hatakeyama M."/>
            <person name="Aluri S."/>
            <person name="Balachadran M.T."/>
            <person name="Sivarajan S.R."/>
            <person name="Poveda L."/>
            <person name="Shimizu-Inatsugi R."/>
            <person name="Schlapbach R."/>
            <person name="Sreeman S.M."/>
            <person name="Shimizu K.K."/>
        </authorList>
    </citation>
    <scope>NUCLEOTIDE SEQUENCE</scope>
</reference>
<keyword evidence="2" id="KW-1185">Reference proteome</keyword>